<dbReference type="InterPro" id="IPR011105">
    <property type="entry name" value="Cell_wall_hydrolase_SleB"/>
</dbReference>
<comment type="caution">
    <text evidence="2">The sequence shown here is derived from an EMBL/GenBank/DDBJ whole genome shotgun (WGS) entry which is preliminary data.</text>
</comment>
<dbReference type="Pfam" id="PF07486">
    <property type="entry name" value="Hydrolase_2"/>
    <property type="match status" value="1"/>
</dbReference>
<dbReference type="Proteomes" id="UP000274661">
    <property type="component" value="Unassembled WGS sequence"/>
</dbReference>
<accession>A0A3R9WU86</accession>
<dbReference type="AlphaFoldDB" id="A0A3R9WU86"/>
<gene>
    <name evidence="2" type="ORF">HMF7854_14570</name>
</gene>
<name>A0A3R9WU86_9SPHN</name>
<organism evidence="2 3">
    <name type="scientific">Sphingomonas ginkgonis</name>
    <dbReference type="NCBI Taxonomy" id="2315330"/>
    <lineage>
        <taxon>Bacteria</taxon>
        <taxon>Pseudomonadati</taxon>
        <taxon>Pseudomonadota</taxon>
        <taxon>Alphaproteobacteria</taxon>
        <taxon>Sphingomonadales</taxon>
        <taxon>Sphingomonadaceae</taxon>
        <taxon>Sphingomonas</taxon>
    </lineage>
</organism>
<dbReference type="InterPro" id="IPR042047">
    <property type="entry name" value="SleB_dom1"/>
</dbReference>
<protein>
    <submittedName>
        <fullName evidence="2">Cell wall hydrolase</fullName>
    </submittedName>
</protein>
<keyword evidence="2" id="KW-0378">Hydrolase</keyword>
<sequence>MPVRPQVREIDLTRLLGSRGAAALGALMLTTVGGSSGAYAQVQTIAQVPAGPVLPTTALPGSLANPIAGSVVTQSSATMVRSAVLPVAPAPAVTVVMPQPTAAFQQPGFTGAPAGQPGSLYNLMVANWSNTPLDAETQCLATAVYFEARGESLEGQLAVANVVINRAASGRYPTSWCAVVKQPAQFSFVHSGGEFPYVDPGCTAYMKAQAIARIASKRLAAMVPQDVLWYHASYVAPNWRQRLSRVEKIGAHIFYRA</sequence>
<evidence type="ECO:0000313" key="3">
    <source>
        <dbReference type="Proteomes" id="UP000274661"/>
    </source>
</evidence>
<feature type="domain" description="Cell wall hydrolase SleB" evidence="1">
    <location>
        <begin position="150"/>
        <end position="255"/>
    </location>
</feature>
<dbReference type="OrthoDB" id="9785345at2"/>
<dbReference type="Gene3D" id="1.10.10.2520">
    <property type="entry name" value="Cell wall hydrolase SleB, domain 1"/>
    <property type="match status" value="1"/>
</dbReference>
<dbReference type="EMBL" id="RWJF01000001">
    <property type="protein sequence ID" value="RST31923.1"/>
    <property type="molecule type" value="Genomic_DNA"/>
</dbReference>
<evidence type="ECO:0000259" key="1">
    <source>
        <dbReference type="Pfam" id="PF07486"/>
    </source>
</evidence>
<evidence type="ECO:0000313" key="2">
    <source>
        <dbReference type="EMBL" id="RST31923.1"/>
    </source>
</evidence>
<dbReference type="GO" id="GO:0016787">
    <property type="term" value="F:hydrolase activity"/>
    <property type="evidence" value="ECO:0007669"/>
    <property type="project" value="UniProtKB-KW"/>
</dbReference>
<proteinExistence type="predicted"/>
<reference evidence="2 3" key="1">
    <citation type="submission" date="2018-12" db="EMBL/GenBank/DDBJ databases">
        <title>Sphingomonas sp. HMF7854 Genome sequencing and assembly.</title>
        <authorList>
            <person name="Cha I."/>
            <person name="Kang H."/>
            <person name="Kim H."/>
            <person name="Kang J."/>
            <person name="Joh K."/>
        </authorList>
    </citation>
    <scope>NUCLEOTIDE SEQUENCE [LARGE SCALE GENOMIC DNA]</scope>
    <source>
        <strain evidence="2 3">HMF7854</strain>
    </source>
</reference>
<keyword evidence="3" id="KW-1185">Reference proteome</keyword>